<proteinExistence type="predicted"/>
<evidence type="ECO:0000313" key="3">
    <source>
        <dbReference type="Proteomes" id="UP000306102"/>
    </source>
</evidence>
<dbReference type="GO" id="GO:0005856">
    <property type="term" value="C:cytoskeleton"/>
    <property type="evidence" value="ECO:0007669"/>
    <property type="project" value="TreeGrafter"/>
</dbReference>
<comment type="caution">
    <text evidence="2">The sequence shown here is derived from an EMBL/GenBank/DDBJ whole genome shotgun (WGS) entry which is preliminary data.</text>
</comment>
<dbReference type="AlphaFoldDB" id="A0A4S4F0E4"/>
<dbReference type="PANTHER" id="PTHR47357:SF1">
    <property type="entry name" value="SPINDLE POLE BODY COMPONENT 110"/>
    <property type="match status" value="1"/>
</dbReference>
<name>A0A4S4F0E4_CAMSN</name>
<dbReference type="Proteomes" id="UP000306102">
    <property type="component" value="Unassembled WGS sequence"/>
</dbReference>
<gene>
    <name evidence="2" type="ORF">TEA_022703</name>
</gene>
<dbReference type="GO" id="GO:0005200">
    <property type="term" value="F:structural constituent of cytoskeleton"/>
    <property type="evidence" value="ECO:0007669"/>
    <property type="project" value="TreeGrafter"/>
</dbReference>
<feature type="coiled-coil region" evidence="1">
    <location>
        <begin position="36"/>
        <end position="200"/>
    </location>
</feature>
<accession>A0A4S4F0E4</accession>
<dbReference type="STRING" id="542762.A0A4S4F0E4"/>
<dbReference type="EMBL" id="SDRB02000629">
    <property type="protein sequence ID" value="THG22878.1"/>
    <property type="molecule type" value="Genomic_DNA"/>
</dbReference>
<evidence type="ECO:0000256" key="1">
    <source>
        <dbReference type="SAM" id="Coils"/>
    </source>
</evidence>
<reference evidence="2 3" key="1">
    <citation type="journal article" date="2018" name="Proc. Natl. Acad. Sci. U.S.A.">
        <title>Draft genome sequence of Camellia sinensis var. sinensis provides insights into the evolution of the tea genome and tea quality.</title>
        <authorList>
            <person name="Wei C."/>
            <person name="Yang H."/>
            <person name="Wang S."/>
            <person name="Zhao J."/>
            <person name="Liu C."/>
            <person name="Gao L."/>
            <person name="Xia E."/>
            <person name="Lu Y."/>
            <person name="Tai Y."/>
            <person name="She G."/>
            <person name="Sun J."/>
            <person name="Cao H."/>
            <person name="Tong W."/>
            <person name="Gao Q."/>
            <person name="Li Y."/>
            <person name="Deng W."/>
            <person name="Jiang X."/>
            <person name="Wang W."/>
            <person name="Chen Q."/>
            <person name="Zhang S."/>
            <person name="Li H."/>
            <person name="Wu J."/>
            <person name="Wang P."/>
            <person name="Li P."/>
            <person name="Shi C."/>
            <person name="Zheng F."/>
            <person name="Jian J."/>
            <person name="Huang B."/>
            <person name="Shan D."/>
            <person name="Shi M."/>
            <person name="Fang C."/>
            <person name="Yue Y."/>
            <person name="Li F."/>
            <person name="Li D."/>
            <person name="Wei S."/>
            <person name="Han B."/>
            <person name="Jiang C."/>
            <person name="Yin Y."/>
            <person name="Xia T."/>
            <person name="Zhang Z."/>
            <person name="Bennetzen J.L."/>
            <person name="Zhao S."/>
            <person name="Wan X."/>
        </authorList>
    </citation>
    <scope>NUCLEOTIDE SEQUENCE [LARGE SCALE GENOMIC DNA]</scope>
    <source>
        <strain evidence="3">cv. Shuchazao</strain>
        <tissue evidence="2">Leaf</tissue>
    </source>
</reference>
<keyword evidence="3" id="KW-1185">Reference proteome</keyword>
<dbReference type="PANTHER" id="PTHR47357">
    <property type="entry name" value="COP1-INTERACTIVE PROTEIN 1"/>
    <property type="match status" value="1"/>
</dbReference>
<sequence length="263" mass="30399">MVPLVCTFSTTLELEHVPGISDSKTISLQRKKGSKNEKLQNEFQKVTNDIKQELQSAHLEVVDLLKRKLTETTEEKETLHLEYQTALNKIQEAEKMISDLKMEAETLNGENSKLLQELVTESSQLREKLGERERELKGEIEKQKADELSSLLKKLEEKEKDSLSQIEDMTTWINNLQLEVDTLQTQKSKLEEQLVRDSNEASGQVKDLLDKKILEMSEYLVRIGTLEKESEKNIADQWKMLDEKEGLTVQVKDLEREVDSLRN</sequence>
<organism evidence="2 3">
    <name type="scientific">Camellia sinensis var. sinensis</name>
    <name type="common">China tea</name>
    <dbReference type="NCBI Taxonomy" id="542762"/>
    <lineage>
        <taxon>Eukaryota</taxon>
        <taxon>Viridiplantae</taxon>
        <taxon>Streptophyta</taxon>
        <taxon>Embryophyta</taxon>
        <taxon>Tracheophyta</taxon>
        <taxon>Spermatophyta</taxon>
        <taxon>Magnoliopsida</taxon>
        <taxon>eudicotyledons</taxon>
        <taxon>Gunneridae</taxon>
        <taxon>Pentapetalae</taxon>
        <taxon>asterids</taxon>
        <taxon>Ericales</taxon>
        <taxon>Theaceae</taxon>
        <taxon>Camellia</taxon>
    </lineage>
</organism>
<protein>
    <submittedName>
        <fullName evidence="2">Uncharacterized protein</fullName>
    </submittedName>
</protein>
<keyword evidence="1" id="KW-0175">Coiled coil</keyword>
<evidence type="ECO:0000313" key="2">
    <source>
        <dbReference type="EMBL" id="THG22878.1"/>
    </source>
</evidence>